<dbReference type="AlphaFoldDB" id="A0A4Y5YIV8"/>
<reference evidence="1 2" key="1">
    <citation type="submission" date="2019-06" db="EMBL/GenBank/DDBJ databases">
        <title>The genome of Shewanella sp. SM1901.</title>
        <authorList>
            <person name="Cha Q."/>
        </authorList>
    </citation>
    <scope>NUCLEOTIDE SEQUENCE [LARGE SCALE GENOMIC DNA]</scope>
    <source>
        <strain evidence="1 2">SM1901</strain>
    </source>
</reference>
<dbReference type="RefSeq" id="WP_140235034.1">
    <property type="nucleotide sequence ID" value="NZ_CP041036.1"/>
</dbReference>
<gene>
    <name evidence="1" type="ORF">FH971_16335</name>
</gene>
<dbReference type="Proteomes" id="UP000319809">
    <property type="component" value="Chromosome"/>
</dbReference>
<dbReference type="KEGG" id="spol:FH971_16335"/>
<proteinExistence type="predicted"/>
<keyword evidence="2" id="KW-1185">Reference proteome</keyword>
<accession>A0A4Y5YIV8</accession>
<name>A0A4Y5YIV8_9GAMM</name>
<protein>
    <submittedName>
        <fullName evidence="1">Uncharacterized protein</fullName>
    </submittedName>
</protein>
<sequence>MKVLKKSINRNAFNEKLIHRYYFERIYLDRVIRKYLVPDFLKEKVKNLNLVVPEDTMEMDGYRPDFSLFFKGDDKFYPVEIKWKASDLNKQNQIEALKKNNGFLVSFDEPTDDSIPHVVIDKSDFEKWLITRIDTLWEEALSTKVKTKVGNKTWVVALRGQSAKNNFQKMLTSTSKNNSFWAFKNDMSAMENILHLEQGDEMIFIFFKALGSNEGSKMKTNSTENIELHSAYTSKIDDPYYMVLNSGRSSFFESGDIAINKRIWPHFFDFSIQDKYEFSTNLKLSRGDMSASLRKQITDSANHGGVLMELNQVDSKYLKGQLRYYEKHITSALNVTKTVG</sequence>
<evidence type="ECO:0000313" key="2">
    <source>
        <dbReference type="Proteomes" id="UP000319809"/>
    </source>
</evidence>
<evidence type="ECO:0000313" key="1">
    <source>
        <dbReference type="EMBL" id="QDE32393.1"/>
    </source>
</evidence>
<organism evidence="1 2">
    <name type="scientific">Shewanella polaris</name>
    <dbReference type="NCBI Taxonomy" id="2588449"/>
    <lineage>
        <taxon>Bacteria</taxon>
        <taxon>Pseudomonadati</taxon>
        <taxon>Pseudomonadota</taxon>
        <taxon>Gammaproteobacteria</taxon>
        <taxon>Alteromonadales</taxon>
        <taxon>Shewanellaceae</taxon>
        <taxon>Shewanella</taxon>
    </lineage>
</organism>
<dbReference type="EMBL" id="CP041036">
    <property type="protein sequence ID" value="QDE32393.1"/>
    <property type="molecule type" value="Genomic_DNA"/>
</dbReference>